<feature type="transmembrane region" description="Helical" evidence="13">
    <location>
        <begin position="101"/>
        <end position="122"/>
    </location>
</feature>
<comment type="subcellular location">
    <subcellularLocation>
        <location evidence="1">Cell membrane</location>
        <topology evidence="1">Multi-pass membrane protein</topology>
    </subcellularLocation>
</comment>
<accession>A0A1T4PJV9</accession>
<feature type="transmembrane region" description="Helical" evidence="13">
    <location>
        <begin position="63"/>
        <end position="81"/>
    </location>
</feature>
<keyword evidence="3" id="KW-1003">Cell membrane</keyword>
<proteinExistence type="inferred from homology"/>
<evidence type="ECO:0000256" key="8">
    <source>
        <dbReference type="ARBA" id="ARBA00023136"/>
    </source>
</evidence>
<evidence type="ECO:0000256" key="11">
    <source>
        <dbReference type="PROSITE-ProRule" id="PRU00703"/>
    </source>
</evidence>
<organism evidence="16 17">
    <name type="scientific">Lysobacter spongiicola DSM 21749</name>
    <dbReference type="NCBI Taxonomy" id="1122188"/>
    <lineage>
        <taxon>Bacteria</taxon>
        <taxon>Pseudomonadati</taxon>
        <taxon>Pseudomonadota</taxon>
        <taxon>Gammaproteobacteria</taxon>
        <taxon>Lysobacterales</taxon>
        <taxon>Lysobacteraceae</taxon>
        <taxon>Novilysobacter</taxon>
    </lineage>
</organism>
<comment type="similarity">
    <text evidence="2">Belongs to the UPF0053 family.</text>
</comment>
<feature type="domain" description="CNNM transmembrane" evidence="15">
    <location>
        <begin position="1"/>
        <end position="201"/>
    </location>
</feature>
<dbReference type="PROSITE" id="PS51846">
    <property type="entry name" value="CNNM"/>
    <property type="match status" value="1"/>
</dbReference>
<dbReference type="RefSeq" id="WP_078757844.1">
    <property type="nucleotide sequence ID" value="NZ_FUXP01000003.1"/>
</dbReference>
<keyword evidence="4 12" id="KW-0812">Transmembrane</keyword>
<dbReference type="InterPro" id="IPR036318">
    <property type="entry name" value="FAD-bd_PCMH-like_sf"/>
</dbReference>
<comment type="function">
    <text evidence="9">Plays a role in the transport of magnesium and cobalt ions.</text>
</comment>
<reference evidence="16 17" key="1">
    <citation type="submission" date="2017-02" db="EMBL/GenBank/DDBJ databases">
        <authorList>
            <person name="Peterson S.W."/>
        </authorList>
    </citation>
    <scope>NUCLEOTIDE SEQUENCE [LARGE SCALE GENOMIC DNA]</scope>
    <source>
        <strain evidence="16 17">DSM 21749</strain>
    </source>
</reference>
<dbReference type="Pfam" id="PF01595">
    <property type="entry name" value="CNNM"/>
    <property type="match status" value="1"/>
</dbReference>
<dbReference type="FunFam" id="3.10.580.10:FF:000002">
    <property type="entry name" value="Magnesium/cobalt efflux protein CorC"/>
    <property type="match status" value="1"/>
</dbReference>
<dbReference type="OrthoDB" id="9798188at2"/>
<dbReference type="CDD" id="cd04590">
    <property type="entry name" value="CBS_pair_CorC_HlyC_assoc"/>
    <property type="match status" value="1"/>
</dbReference>
<evidence type="ECO:0000259" key="14">
    <source>
        <dbReference type="PROSITE" id="PS51371"/>
    </source>
</evidence>
<dbReference type="GO" id="GO:0005886">
    <property type="term" value="C:plasma membrane"/>
    <property type="evidence" value="ECO:0007669"/>
    <property type="project" value="UniProtKB-SubCell"/>
</dbReference>
<keyword evidence="6 12" id="KW-1133">Transmembrane helix</keyword>
<dbReference type="SUPFAM" id="SSF56176">
    <property type="entry name" value="FAD-binding/transporter-associated domain-like"/>
    <property type="match status" value="1"/>
</dbReference>
<sequence length="433" mass="46879">MPELLVTALVVALMVGANALYVAAEFAAVGSRRSRVQEAAESGNGGARSMLAILKDGKRLDTYVAACQIGITLSSLVAGAYGQARIAPMLAPVLGPVGGEAASIVVVLVLITALQVVLGELLPKTIALRYPERLALATLRPMQASLLLFKPLVHFFNGTAFLVMRRLGLHAPRGHAHVHSPEELEGLYRESAAGGLIDAAERDMLAGVLNVEARLVREIMTPRTRLTWVDAGEKAATALHRLVDTPYSRFPVAEGGIDGIVGVIHLRALFEAVERGEDAAVAGLMRPPLVVADVMTVPNLWRALRDARRHTAIVVDEYGNVAGMVTLEDALEEVFGEVQDEFDQEEEPFSESNGRIQVRGDVLVEALNDRHQLHLPEDEVDTVGGLMWHLLGRLPVEGETVGFAPDRIEFRIERMERNAVRRVSFVVNGTGDD</sequence>
<dbReference type="InterPro" id="IPR000644">
    <property type="entry name" value="CBS_dom"/>
</dbReference>
<evidence type="ECO:0000256" key="9">
    <source>
        <dbReference type="ARBA" id="ARBA00037273"/>
    </source>
</evidence>
<dbReference type="PANTHER" id="PTHR43099:SF4">
    <property type="entry name" value="INTEGRAL MEMBRANE PROTEIN"/>
    <property type="match status" value="1"/>
</dbReference>
<dbReference type="InterPro" id="IPR005170">
    <property type="entry name" value="Transptr-assoc_dom"/>
</dbReference>
<dbReference type="Pfam" id="PF00571">
    <property type="entry name" value="CBS"/>
    <property type="match status" value="2"/>
</dbReference>
<dbReference type="Proteomes" id="UP000190061">
    <property type="component" value="Unassembled WGS sequence"/>
</dbReference>
<dbReference type="GO" id="GO:0050660">
    <property type="term" value="F:flavin adenine dinucleotide binding"/>
    <property type="evidence" value="ECO:0007669"/>
    <property type="project" value="InterPro"/>
</dbReference>
<evidence type="ECO:0000313" key="17">
    <source>
        <dbReference type="Proteomes" id="UP000190061"/>
    </source>
</evidence>
<dbReference type="SMART" id="SM01091">
    <property type="entry name" value="CorC_HlyC"/>
    <property type="match status" value="1"/>
</dbReference>
<keyword evidence="8 12" id="KW-0472">Membrane</keyword>
<name>A0A1T4PJV9_9GAMM</name>
<dbReference type="PROSITE" id="PS51371">
    <property type="entry name" value="CBS"/>
    <property type="match status" value="2"/>
</dbReference>
<evidence type="ECO:0000256" key="10">
    <source>
        <dbReference type="ARBA" id="ARBA00040729"/>
    </source>
</evidence>
<evidence type="ECO:0000256" key="5">
    <source>
        <dbReference type="ARBA" id="ARBA00022737"/>
    </source>
</evidence>
<evidence type="ECO:0000256" key="6">
    <source>
        <dbReference type="ARBA" id="ARBA00022989"/>
    </source>
</evidence>
<dbReference type="Gene3D" id="3.30.465.10">
    <property type="match status" value="1"/>
</dbReference>
<feature type="domain" description="CBS" evidence="14">
    <location>
        <begin position="284"/>
        <end position="341"/>
    </location>
</feature>
<dbReference type="SUPFAM" id="SSF54631">
    <property type="entry name" value="CBS-domain pair"/>
    <property type="match status" value="1"/>
</dbReference>
<dbReference type="STRING" id="1122188.SAMN02745674_01245"/>
<keyword evidence="17" id="KW-1185">Reference proteome</keyword>
<dbReference type="Gene3D" id="3.10.580.10">
    <property type="entry name" value="CBS-domain"/>
    <property type="match status" value="1"/>
</dbReference>
<evidence type="ECO:0000256" key="3">
    <source>
        <dbReference type="ARBA" id="ARBA00022475"/>
    </source>
</evidence>
<evidence type="ECO:0000313" key="16">
    <source>
        <dbReference type="EMBL" id="SJZ91843.1"/>
    </source>
</evidence>
<evidence type="ECO:0000256" key="4">
    <source>
        <dbReference type="ARBA" id="ARBA00022692"/>
    </source>
</evidence>
<dbReference type="InterPro" id="IPR046342">
    <property type="entry name" value="CBS_dom_sf"/>
</dbReference>
<evidence type="ECO:0000256" key="2">
    <source>
        <dbReference type="ARBA" id="ARBA00006337"/>
    </source>
</evidence>
<evidence type="ECO:0000256" key="13">
    <source>
        <dbReference type="SAM" id="Phobius"/>
    </source>
</evidence>
<feature type="domain" description="CBS" evidence="14">
    <location>
        <begin position="220"/>
        <end position="279"/>
    </location>
</feature>
<dbReference type="InterPro" id="IPR051676">
    <property type="entry name" value="UPF0053_domain"/>
</dbReference>
<feature type="transmembrane region" description="Helical" evidence="13">
    <location>
        <begin position="142"/>
        <end position="163"/>
    </location>
</feature>
<dbReference type="InterPro" id="IPR044751">
    <property type="entry name" value="Ion_transp-like_CBS"/>
</dbReference>
<evidence type="ECO:0000256" key="7">
    <source>
        <dbReference type="ARBA" id="ARBA00023122"/>
    </source>
</evidence>
<evidence type="ECO:0000256" key="1">
    <source>
        <dbReference type="ARBA" id="ARBA00004651"/>
    </source>
</evidence>
<keyword evidence="7 11" id="KW-0129">CBS domain</keyword>
<dbReference type="EMBL" id="FUXP01000003">
    <property type="protein sequence ID" value="SJZ91843.1"/>
    <property type="molecule type" value="Genomic_DNA"/>
</dbReference>
<dbReference type="InterPro" id="IPR016169">
    <property type="entry name" value="FAD-bd_PCMH_sub2"/>
</dbReference>
<dbReference type="Pfam" id="PF03471">
    <property type="entry name" value="CorC_HlyC"/>
    <property type="match status" value="1"/>
</dbReference>
<keyword evidence="5" id="KW-0677">Repeat</keyword>
<evidence type="ECO:0000256" key="12">
    <source>
        <dbReference type="PROSITE-ProRule" id="PRU01193"/>
    </source>
</evidence>
<dbReference type="InterPro" id="IPR002550">
    <property type="entry name" value="CNNM"/>
</dbReference>
<evidence type="ECO:0000259" key="15">
    <source>
        <dbReference type="PROSITE" id="PS51846"/>
    </source>
</evidence>
<gene>
    <name evidence="16" type="ORF">SAMN02745674_01245</name>
</gene>
<protein>
    <recommendedName>
        <fullName evidence="10">Magnesium and cobalt efflux protein CorC</fullName>
    </recommendedName>
</protein>
<dbReference type="AlphaFoldDB" id="A0A1T4PJV9"/>
<dbReference type="PANTHER" id="PTHR43099">
    <property type="entry name" value="UPF0053 PROTEIN YRKA"/>
    <property type="match status" value="1"/>
</dbReference>